<dbReference type="InterPro" id="IPR013325">
    <property type="entry name" value="RNA_pol_sigma_r2"/>
</dbReference>
<accession>A0A810N961</accession>
<dbReference type="KEGG" id="pry:Prubr_59850"/>
<dbReference type="SUPFAM" id="SSF88946">
    <property type="entry name" value="Sigma2 domain of RNA polymerase sigma factors"/>
    <property type="match status" value="1"/>
</dbReference>
<evidence type="ECO:0000256" key="4">
    <source>
        <dbReference type="ARBA" id="ARBA00023125"/>
    </source>
</evidence>
<dbReference type="GO" id="GO:0016987">
    <property type="term" value="F:sigma factor activity"/>
    <property type="evidence" value="ECO:0007669"/>
    <property type="project" value="UniProtKB-KW"/>
</dbReference>
<evidence type="ECO:0000256" key="2">
    <source>
        <dbReference type="ARBA" id="ARBA00023015"/>
    </source>
</evidence>
<evidence type="ECO:0000259" key="6">
    <source>
        <dbReference type="Pfam" id="PF04542"/>
    </source>
</evidence>
<dbReference type="PANTHER" id="PTHR43133">
    <property type="entry name" value="RNA POLYMERASE ECF-TYPE SIGMA FACTO"/>
    <property type="match status" value="1"/>
</dbReference>
<evidence type="ECO:0000313" key="9">
    <source>
        <dbReference type="Proteomes" id="UP000680866"/>
    </source>
</evidence>
<dbReference type="Pfam" id="PF04542">
    <property type="entry name" value="Sigma70_r2"/>
    <property type="match status" value="1"/>
</dbReference>
<dbReference type="InterPro" id="IPR014284">
    <property type="entry name" value="RNA_pol_sigma-70_dom"/>
</dbReference>
<dbReference type="InterPro" id="IPR036388">
    <property type="entry name" value="WH-like_DNA-bd_sf"/>
</dbReference>
<keyword evidence="3" id="KW-0731">Sigma factor</keyword>
<dbReference type="Proteomes" id="UP000680866">
    <property type="component" value="Chromosome"/>
</dbReference>
<dbReference type="Pfam" id="PF08281">
    <property type="entry name" value="Sigma70_r4_2"/>
    <property type="match status" value="1"/>
</dbReference>
<dbReference type="EMBL" id="AP023359">
    <property type="protein sequence ID" value="BCJ68964.1"/>
    <property type="molecule type" value="Genomic_DNA"/>
</dbReference>
<evidence type="ECO:0000256" key="1">
    <source>
        <dbReference type="ARBA" id="ARBA00010641"/>
    </source>
</evidence>
<dbReference type="Gene3D" id="1.10.10.10">
    <property type="entry name" value="Winged helix-like DNA-binding domain superfamily/Winged helix DNA-binding domain"/>
    <property type="match status" value="1"/>
</dbReference>
<proteinExistence type="inferred from homology"/>
<keyword evidence="9" id="KW-1185">Reference proteome</keyword>
<keyword evidence="4" id="KW-0238">DNA-binding</keyword>
<evidence type="ECO:0000259" key="7">
    <source>
        <dbReference type="Pfam" id="PF08281"/>
    </source>
</evidence>
<dbReference type="NCBIfam" id="TIGR02983">
    <property type="entry name" value="SigE-fam_strep"/>
    <property type="match status" value="1"/>
</dbReference>
<name>A0A810N961_9ACTN</name>
<dbReference type="InterPro" id="IPR013324">
    <property type="entry name" value="RNA_pol_sigma_r3/r4-like"/>
</dbReference>
<dbReference type="NCBIfam" id="TIGR02937">
    <property type="entry name" value="sigma70-ECF"/>
    <property type="match status" value="1"/>
</dbReference>
<dbReference type="InterPro" id="IPR039425">
    <property type="entry name" value="RNA_pol_sigma-70-like"/>
</dbReference>
<keyword evidence="5" id="KW-0804">Transcription</keyword>
<feature type="domain" description="RNA polymerase sigma factor 70 region 4 type 2" evidence="7">
    <location>
        <begin position="97"/>
        <end position="148"/>
    </location>
</feature>
<keyword evidence="2" id="KW-0805">Transcription regulation</keyword>
<feature type="domain" description="RNA polymerase sigma-70 region 2" evidence="6">
    <location>
        <begin position="7"/>
        <end position="70"/>
    </location>
</feature>
<evidence type="ECO:0000256" key="3">
    <source>
        <dbReference type="ARBA" id="ARBA00023082"/>
    </source>
</evidence>
<dbReference type="InterPro" id="IPR013249">
    <property type="entry name" value="RNA_pol_sigma70_r4_t2"/>
</dbReference>
<dbReference type="Gene3D" id="1.10.1740.10">
    <property type="match status" value="1"/>
</dbReference>
<organism evidence="8 9">
    <name type="scientific">Polymorphospora rubra</name>
    <dbReference type="NCBI Taxonomy" id="338584"/>
    <lineage>
        <taxon>Bacteria</taxon>
        <taxon>Bacillati</taxon>
        <taxon>Actinomycetota</taxon>
        <taxon>Actinomycetes</taxon>
        <taxon>Micromonosporales</taxon>
        <taxon>Micromonosporaceae</taxon>
        <taxon>Polymorphospora</taxon>
    </lineage>
</organism>
<dbReference type="PANTHER" id="PTHR43133:SF50">
    <property type="entry name" value="ECF RNA POLYMERASE SIGMA FACTOR SIGM"/>
    <property type="match status" value="1"/>
</dbReference>
<reference evidence="8" key="1">
    <citation type="submission" date="2020-08" db="EMBL/GenBank/DDBJ databases">
        <title>Whole genome shotgun sequence of Polymorphospora rubra NBRC 101157.</title>
        <authorList>
            <person name="Komaki H."/>
            <person name="Tamura T."/>
        </authorList>
    </citation>
    <scope>NUCLEOTIDE SEQUENCE</scope>
    <source>
        <strain evidence="8">NBRC 101157</strain>
    </source>
</reference>
<dbReference type="SUPFAM" id="SSF88659">
    <property type="entry name" value="Sigma3 and sigma4 domains of RNA polymerase sigma factors"/>
    <property type="match status" value="1"/>
</dbReference>
<comment type="similarity">
    <text evidence="1">Belongs to the sigma-70 factor family. ECF subfamily.</text>
</comment>
<dbReference type="InterPro" id="IPR007627">
    <property type="entry name" value="RNA_pol_sigma70_r2"/>
</dbReference>
<dbReference type="CDD" id="cd06171">
    <property type="entry name" value="Sigma70_r4"/>
    <property type="match status" value="1"/>
</dbReference>
<protein>
    <submittedName>
        <fullName evidence="8">RNA polymerase sigma24 factor</fullName>
    </submittedName>
</protein>
<dbReference type="RefSeq" id="WP_212818122.1">
    <property type="nucleotide sequence ID" value="NZ_AP023359.1"/>
</dbReference>
<gene>
    <name evidence="8" type="ORF">Prubr_59850</name>
</gene>
<dbReference type="InterPro" id="IPR014325">
    <property type="entry name" value="RNA_pol_sigma-E_actinobac"/>
</dbReference>
<evidence type="ECO:0000256" key="5">
    <source>
        <dbReference type="ARBA" id="ARBA00023163"/>
    </source>
</evidence>
<evidence type="ECO:0000313" key="8">
    <source>
        <dbReference type="EMBL" id="BCJ68964.1"/>
    </source>
</evidence>
<sequence>MTFEEFVAARLPALLRYATVLAGDPHQAEDIVQDVLVKAHPRWARIGSLDLPESYVRRMIVNELVSTRRRVTARLRRERVHPPDPVDDRTETVAQRDALVRLIRALPTRQRIVIALRYLEDMADADIAELLDCSVATVRSQASRALVSLRGTATLEPLKEQRR</sequence>
<dbReference type="GO" id="GO:0003677">
    <property type="term" value="F:DNA binding"/>
    <property type="evidence" value="ECO:0007669"/>
    <property type="project" value="UniProtKB-KW"/>
</dbReference>
<dbReference type="GO" id="GO:0006352">
    <property type="term" value="P:DNA-templated transcription initiation"/>
    <property type="evidence" value="ECO:0007669"/>
    <property type="project" value="InterPro"/>
</dbReference>
<dbReference type="AlphaFoldDB" id="A0A810N961"/>